<sequence length="251" mass="27326">MRPKKKVSRNYGKVRAVRTAPFSVVAKIVKAGQAALAQVATPASPSSTSLSHLVTLHLPTLLSASPHLAPSIRICYSEAKARSSIGRSGYLKNPTRRSSRPRLANHQTLPSALRIRLQSTAISPSLALRSLCVCVCVRVVLQPARPIIVILGGQKKILHRLTFPTKRMRTMAKEFPIFAPLIYSSFDNDSGIPANTAGFGSLLRGRRGSNCRFLCLLLSTLAKTNKILIGLNPPQHGHEQDWLRDLTNGGN</sequence>
<organism evidence="1 2">
    <name type="scientific">Colletotrichum lupini</name>
    <dbReference type="NCBI Taxonomy" id="145971"/>
    <lineage>
        <taxon>Eukaryota</taxon>
        <taxon>Fungi</taxon>
        <taxon>Dikarya</taxon>
        <taxon>Ascomycota</taxon>
        <taxon>Pezizomycotina</taxon>
        <taxon>Sordariomycetes</taxon>
        <taxon>Hypocreomycetidae</taxon>
        <taxon>Glomerellales</taxon>
        <taxon>Glomerellaceae</taxon>
        <taxon>Colletotrichum</taxon>
        <taxon>Colletotrichum acutatum species complex</taxon>
    </lineage>
</organism>
<dbReference type="EMBL" id="CP019481">
    <property type="protein sequence ID" value="UQC91148.1"/>
    <property type="molecule type" value="Genomic_DNA"/>
</dbReference>
<name>A0A9Q8WPF5_9PEZI</name>
<proteinExistence type="predicted"/>
<protein>
    <submittedName>
        <fullName evidence="1">Uncharacterized protein</fullName>
    </submittedName>
</protein>
<dbReference type="Proteomes" id="UP000830671">
    <property type="component" value="Chromosome 9"/>
</dbReference>
<reference evidence="1" key="1">
    <citation type="journal article" date="2021" name="Mol. Plant Microbe Interact.">
        <title>Complete Genome Sequence of the Plant-Pathogenic Fungus Colletotrichum lupini.</title>
        <authorList>
            <person name="Baroncelli R."/>
            <person name="Pensec F."/>
            <person name="Da Lio D."/>
            <person name="Boufleur T."/>
            <person name="Vicente I."/>
            <person name="Sarrocco S."/>
            <person name="Picot A."/>
            <person name="Baraldi E."/>
            <person name="Sukno S."/>
            <person name="Thon M."/>
            <person name="Le Floch G."/>
        </authorList>
    </citation>
    <scope>NUCLEOTIDE SEQUENCE</scope>
    <source>
        <strain evidence="1">IMI 504893</strain>
    </source>
</reference>
<accession>A0A9Q8WPF5</accession>
<evidence type="ECO:0000313" key="1">
    <source>
        <dbReference type="EMBL" id="UQC91148.1"/>
    </source>
</evidence>
<gene>
    <name evidence="1" type="ORF">CLUP02_16682</name>
</gene>
<keyword evidence="2" id="KW-1185">Reference proteome</keyword>
<dbReference type="GeneID" id="73350610"/>
<dbReference type="RefSeq" id="XP_049152747.1">
    <property type="nucleotide sequence ID" value="XM_049295600.1"/>
</dbReference>
<evidence type="ECO:0000313" key="2">
    <source>
        <dbReference type="Proteomes" id="UP000830671"/>
    </source>
</evidence>
<dbReference type="AlphaFoldDB" id="A0A9Q8WPF5"/>
<dbReference type="KEGG" id="clup:CLUP02_16682"/>